<feature type="domain" description="G-protein coupled receptors family 1 profile" evidence="12">
    <location>
        <begin position="67"/>
        <end position="366"/>
    </location>
</feature>
<keyword evidence="6 11" id="KW-0472">Membrane</keyword>
<evidence type="ECO:0000313" key="14">
    <source>
        <dbReference type="Proteomes" id="UP000242188"/>
    </source>
</evidence>
<dbReference type="PANTHER" id="PTHR19268">
    <property type="entry name" value="G PROTEIN-COUPLED RECEPTOR"/>
    <property type="match status" value="1"/>
</dbReference>
<keyword evidence="2" id="KW-1003">Cell membrane</keyword>
<dbReference type="GO" id="GO:0004930">
    <property type="term" value="F:G protein-coupled receptor activity"/>
    <property type="evidence" value="ECO:0007669"/>
    <property type="project" value="UniProtKB-KW"/>
</dbReference>
<feature type="transmembrane region" description="Helical" evidence="11">
    <location>
        <begin position="346"/>
        <end position="368"/>
    </location>
</feature>
<dbReference type="SUPFAM" id="SSF81321">
    <property type="entry name" value="Family A G protein-coupled receptor-like"/>
    <property type="match status" value="1"/>
</dbReference>
<dbReference type="EMBL" id="NEDP02005531">
    <property type="protein sequence ID" value="OWF39333.1"/>
    <property type="molecule type" value="Genomic_DNA"/>
</dbReference>
<evidence type="ECO:0000256" key="9">
    <source>
        <dbReference type="ARBA" id="ARBA00023180"/>
    </source>
</evidence>
<keyword evidence="3 11" id="KW-0812">Transmembrane</keyword>
<keyword evidence="7" id="KW-1015">Disulfide bond</keyword>
<dbReference type="AlphaFoldDB" id="A0A210PS64"/>
<evidence type="ECO:0000256" key="10">
    <source>
        <dbReference type="ARBA" id="ARBA00023224"/>
    </source>
</evidence>
<dbReference type="PROSITE" id="PS50262">
    <property type="entry name" value="G_PROTEIN_RECEP_F1_2"/>
    <property type="match status" value="1"/>
</dbReference>
<protein>
    <submittedName>
        <fullName evidence="13">G-protein coupled receptor 173</fullName>
    </submittedName>
</protein>
<dbReference type="GO" id="GO:0005886">
    <property type="term" value="C:plasma membrane"/>
    <property type="evidence" value="ECO:0007669"/>
    <property type="project" value="UniProtKB-SubCell"/>
</dbReference>
<dbReference type="PRINTS" id="PR00237">
    <property type="entry name" value="GPCRRHODOPSN"/>
</dbReference>
<evidence type="ECO:0000256" key="5">
    <source>
        <dbReference type="ARBA" id="ARBA00023040"/>
    </source>
</evidence>
<reference evidence="13 14" key="1">
    <citation type="journal article" date="2017" name="Nat. Ecol. Evol.">
        <title>Scallop genome provides insights into evolution of bilaterian karyotype and development.</title>
        <authorList>
            <person name="Wang S."/>
            <person name="Zhang J."/>
            <person name="Jiao W."/>
            <person name="Li J."/>
            <person name="Xun X."/>
            <person name="Sun Y."/>
            <person name="Guo X."/>
            <person name="Huan P."/>
            <person name="Dong B."/>
            <person name="Zhang L."/>
            <person name="Hu X."/>
            <person name="Sun X."/>
            <person name="Wang J."/>
            <person name="Zhao C."/>
            <person name="Wang Y."/>
            <person name="Wang D."/>
            <person name="Huang X."/>
            <person name="Wang R."/>
            <person name="Lv J."/>
            <person name="Li Y."/>
            <person name="Zhang Z."/>
            <person name="Liu B."/>
            <person name="Lu W."/>
            <person name="Hui Y."/>
            <person name="Liang J."/>
            <person name="Zhou Z."/>
            <person name="Hou R."/>
            <person name="Li X."/>
            <person name="Liu Y."/>
            <person name="Li H."/>
            <person name="Ning X."/>
            <person name="Lin Y."/>
            <person name="Zhao L."/>
            <person name="Xing Q."/>
            <person name="Dou J."/>
            <person name="Li Y."/>
            <person name="Mao J."/>
            <person name="Guo H."/>
            <person name="Dou H."/>
            <person name="Li T."/>
            <person name="Mu C."/>
            <person name="Jiang W."/>
            <person name="Fu Q."/>
            <person name="Fu X."/>
            <person name="Miao Y."/>
            <person name="Liu J."/>
            <person name="Yu Q."/>
            <person name="Li R."/>
            <person name="Liao H."/>
            <person name="Li X."/>
            <person name="Kong Y."/>
            <person name="Jiang Z."/>
            <person name="Chourrout D."/>
            <person name="Li R."/>
            <person name="Bao Z."/>
        </authorList>
    </citation>
    <scope>NUCLEOTIDE SEQUENCE [LARGE SCALE GENOMIC DNA]</scope>
    <source>
        <strain evidence="13 14">PY_sf001</strain>
    </source>
</reference>
<comment type="caution">
    <text evidence="13">The sequence shown here is derived from an EMBL/GenBank/DDBJ whole genome shotgun (WGS) entry which is preliminary data.</text>
</comment>
<evidence type="ECO:0000256" key="6">
    <source>
        <dbReference type="ARBA" id="ARBA00023136"/>
    </source>
</evidence>
<evidence type="ECO:0000256" key="3">
    <source>
        <dbReference type="ARBA" id="ARBA00022692"/>
    </source>
</evidence>
<name>A0A210PS64_MIZYE</name>
<accession>A0A210PS64</accession>
<feature type="transmembrane region" description="Helical" evidence="11">
    <location>
        <begin position="215"/>
        <end position="239"/>
    </location>
</feature>
<dbReference type="InterPro" id="IPR000276">
    <property type="entry name" value="GPCR_Rhodpsn"/>
</dbReference>
<keyword evidence="10" id="KW-0807">Transducer</keyword>
<evidence type="ECO:0000256" key="8">
    <source>
        <dbReference type="ARBA" id="ARBA00023170"/>
    </source>
</evidence>
<dbReference type="InterPro" id="IPR017452">
    <property type="entry name" value="GPCR_Rhodpsn_7TM"/>
</dbReference>
<evidence type="ECO:0000256" key="4">
    <source>
        <dbReference type="ARBA" id="ARBA00022989"/>
    </source>
</evidence>
<keyword evidence="4 11" id="KW-1133">Transmembrane helix</keyword>
<keyword evidence="9" id="KW-0325">Glycoprotein</keyword>
<dbReference type="Gene3D" id="1.20.1070.10">
    <property type="entry name" value="Rhodopsin 7-helix transmembrane proteins"/>
    <property type="match status" value="1"/>
</dbReference>
<evidence type="ECO:0000256" key="1">
    <source>
        <dbReference type="ARBA" id="ARBA00004651"/>
    </source>
</evidence>
<dbReference type="OrthoDB" id="6129346at2759"/>
<evidence type="ECO:0000256" key="2">
    <source>
        <dbReference type="ARBA" id="ARBA00022475"/>
    </source>
</evidence>
<keyword evidence="5" id="KW-0297">G-protein coupled receptor</keyword>
<dbReference type="Pfam" id="PF00001">
    <property type="entry name" value="7tm_1"/>
    <property type="match status" value="1"/>
</dbReference>
<feature type="transmembrane region" description="Helical" evidence="11">
    <location>
        <begin position="313"/>
        <end position="334"/>
    </location>
</feature>
<evidence type="ECO:0000256" key="11">
    <source>
        <dbReference type="SAM" id="Phobius"/>
    </source>
</evidence>
<comment type="subcellular location">
    <subcellularLocation>
        <location evidence="1">Cell membrane</location>
        <topology evidence="1">Multi-pass membrane protein</topology>
    </subcellularLocation>
</comment>
<evidence type="ECO:0000256" key="7">
    <source>
        <dbReference type="ARBA" id="ARBA00023157"/>
    </source>
</evidence>
<keyword evidence="14" id="KW-1185">Reference proteome</keyword>
<feature type="transmembrane region" description="Helical" evidence="11">
    <location>
        <begin position="128"/>
        <end position="147"/>
    </location>
</feature>
<dbReference type="PANTHER" id="PTHR19268:SF2">
    <property type="entry name" value="G-PROTEIN COUPLED RECEPTORS FAMILY 1 PROFILE DOMAIN-CONTAINING PROTEIN"/>
    <property type="match status" value="1"/>
</dbReference>
<keyword evidence="8 13" id="KW-0675">Receptor</keyword>
<dbReference type="Proteomes" id="UP000242188">
    <property type="component" value="Unassembled WGS sequence"/>
</dbReference>
<evidence type="ECO:0000259" key="12">
    <source>
        <dbReference type="PROSITE" id="PS50262"/>
    </source>
</evidence>
<feature type="transmembrane region" description="Helical" evidence="11">
    <location>
        <begin position="167"/>
        <end position="188"/>
    </location>
</feature>
<sequence>MNSSVIYAVNSTITGLTREESVRSYKALVHRSSSGSSVTLNEEGGMRNETIIKVVALSIIIVMGIFGNVMVIYSIVSNKRFHKPPFYYLISQSISDLSRAVFCLPFVLASVAQGSVWRHGDSACTLLAFANTFFVFSSAVSLMAIVVDRHLAIVYSHFHRRRSQGLLNLAIVILGWLVSFAVSFPPVFGMGTYRYIPEESQCAFKHKRYRKNDTLGFVLVFSGVIITTLFLYVRIFIFLRDHRKMRPLFREPPRSNNWTFFGPGANAQVVINWLNGMPMGPPAQMPTITQNLSQTTGRVVNLRTRKNEHLCRTFFIVTVTMYSLWIPYLMQAYISIFGKERSLSSIFITVSAWLTYSQVGISPFVYIFTNNSFRRKRDTKSANNPHYGHEAIPLE</sequence>
<dbReference type="InterPro" id="IPR051509">
    <property type="entry name" value="GPCR_Orphan/Phoenixin"/>
</dbReference>
<feature type="transmembrane region" description="Helical" evidence="11">
    <location>
        <begin position="51"/>
        <end position="76"/>
    </location>
</feature>
<evidence type="ECO:0000313" key="13">
    <source>
        <dbReference type="EMBL" id="OWF39333.1"/>
    </source>
</evidence>
<organism evidence="13 14">
    <name type="scientific">Mizuhopecten yessoensis</name>
    <name type="common">Japanese scallop</name>
    <name type="synonym">Patinopecten yessoensis</name>
    <dbReference type="NCBI Taxonomy" id="6573"/>
    <lineage>
        <taxon>Eukaryota</taxon>
        <taxon>Metazoa</taxon>
        <taxon>Spiralia</taxon>
        <taxon>Lophotrochozoa</taxon>
        <taxon>Mollusca</taxon>
        <taxon>Bivalvia</taxon>
        <taxon>Autobranchia</taxon>
        <taxon>Pteriomorphia</taxon>
        <taxon>Pectinida</taxon>
        <taxon>Pectinoidea</taxon>
        <taxon>Pectinidae</taxon>
        <taxon>Mizuhopecten</taxon>
    </lineage>
</organism>
<gene>
    <name evidence="13" type="ORF">KP79_PYT11792</name>
</gene>
<proteinExistence type="predicted"/>